<dbReference type="GO" id="GO:0001673">
    <property type="term" value="C:male germ cell nucleus"/>
    <property type="evidence" value="ECO:0007669"/>
    <property type="project" value="TreeGrafter"/>
</dbReference>
<dbReference type="GO" id="GO:0003677">
    <property type="term" value="F:DNA binding"/>
    <property type="evidence" value="ECO:0007669"/>
    <property type="project" value="InterPro"/>
</dbReference>
<dbReference type="InParanoid" id="A0A1S3FA01"/>
<organism evidence="2 3">
    <name type="scientific">Dipodomys ordii</name>
    <name type="common">Ord's kangaroo rat</name>
    <dbReference type="NCBI Taxonomy" id="10020"/>
    <lineage>
        <taxon>Eukaryota</taxon>
        <taxon>Metazoa</taxon>
        <taxon>Chordata</taxon>
        <taxon>Craniata</taxon>
        <taxon>Vertebrata</taxon>
        <taxon>Euteleostomi</taxon>
        <taxon>Mammalia</taxon>
        <taxon>Eutheria</taxon>
        <taxon>Euarchontoglires</taxon>
        <taxon>Glires</taxon>
        <taxon>Rodentia</taxon>
        <taxon>Castorimorpha</taxon>
        <taxon>Heteromyidae</taxon>
        <taxon>Dipodomyinae</taxon>
        <taxon>Dipodomys</taxon>
    </lineage>
</organism>
<feature type="region of interest" description="Disordered" evidence="1">
    <location>
        <begin position="1"/>
        <end position="48"/>
    </location>
</feature>
<dbReference type="Pfam" id="PF02079">
    <property type="entry name" value="TP1"/>
    <property type="match status" value="1"/>
</dbReference>
<dbReference type="CTD" id="7141"/>
<proteinExistence type="predicted"/>
<dbReference type="GO" id="GO:0007290">
    <property type="term" value="P:spermatid nucleus elongation"/>
    <property type="evidence" value="ECO:0007669"/>
    <property type="project" value="TreeGrafter"/>
</dbReference>
<protein>
    <submittedName>
        <fullName evidence="3">Spermatid nuclear transition protein 1</fullName>
    </submittedName>
</protein>
<evidence type="ECO:0000313" key="3">
    <source>
        <dbReference type="RefSeq" id="XP_012873366.1"/>
    </source>
</evidence>
<evidence type="ECO:0000313" key="2">
    <source>
        <dbReference type="Proteomes" id="UP000081671"/>
    </source>
</evidence>
<reference evidence="3" key="1">
    <citation type="submission" date="2025-08" db="UniProtKB">
        <authorList>
            <consortium name="RefSeq"/>
        </authorList>
    </citation>
    <scope>IDENTIFICATION</scope>
    <source>
        <tissue evidence="3">Kidney</tissue>
    </source>
</reference>
<feature type="compositionally biased region" description="Basic residues" evidence="1">
    <location>
        <begin position="7"/>
        <end position="42"/>
    </location>
</feature>
<dbReference type="AlphaFoldDB" id="A0A1S3FA01"/>
<dbReference type="Proteomes" id="UP000081671">
    <property type="component" value="Unplaced"/>
</dbReference>
<dbReference type="OrthoDB" id="9796938at2759"/>
<dbReference type="InterPro" id="IPR001319">
    <property type="entry name" value="Nuclear_transition_prot1"/>
</dbReference>
<keyword evidence="2" id="KW-1185">Reference proteome</keyword>
<sequence>MSTSCKSKSHGTRRAKNRSPHKGVKRSSNKKKCRKVSLKCRKHGDDEESSVNLTGTLGLDISRRKSNDLDFTMLSSPRRVFGTSELFHKHVELIDRIDGYEASDKGLLEAPIRRRRRRKKKYCCQEDL</sequence>
<gene>
    <name evidence="3" type="primary">Tnp1</name>
</gene>
<name>A0A1S3FA01_DIPOR</name>
<dbReference type="GeneID" id="105986781"/>
<dbReference type="GO" id="GO:0000786">
    <property type="term" value="C:nucleosome"/>
    <property type="evidence" value="ECO:0007669"/>
    <property type="project" value="InterPro"/>
</dbReference>
<dbReference type="PANTHER" id="PTHR17486:SF0">
    <property type="entry name" value="SPERMATID NUCLEAR TRANSITION PROTEIN 1"/>
    <property type="match status" value="1"/>
</dbReference>
<dbReference type="GO" id="GO:0006338">
    <property type="term" value="P:chromatin remodeling"/>
    <property type="evidence" value="ECO:0007669"/>
    <property type="project" value="TreeGrafter"/>
</dbReference>
<accession>A0A1S3FA01</accession>
<dbReference type="STRING" id="10020.ENSDORP00000000258"/>
<dbReference type="KEGG" id="dord:105986781"/>
<dbReference type="RefSeq" id="XP_012873366.1">
    <property type="nucleotide sequence ID" value="XM_013017912.1"/>
</dbReference>
<evidence type="ECO:0000256" key="1">
    <source>
        <dbReference type="SAM" id="MobiDB-lite"/>
    </source>
</evidence>
<dbReference type="PANTHER" id="PTHR17486">
    <property type="entry name" value="SPERMATID NUCLEAR TRANSITION PROTEIN 1"/>
    <property type="match status" value="1"/>
</dbReference>